<gene>
    <name evidence="5" type="ORF">Q31a_37740</name>
</gene>
<dbReference type="SMART" id="SM00028">
    <property type="entry name" value="TPR"/>
    <property type="match status" value="5"/>
</dbReference>
<reference evidence="5 6" key="1">
    <citation type="submission" date="2019-02" db="EMBL/GenBank/DDBJ databases">
        <title>Deep-cultivation of Planctomycetes and their phenomic and genomic characterization uncovers novel biology.</title>
        <authorList>
            <person name="Wiegand S."/>
            <person name="Jogler M."/>
            <person name="Boedeker C."/>
            <person name="Pinto D."/>
            <person name="Vollmers J."/>
            <person name="Rivas-Marin E."/>
            <person name="Kohn T."/>
            <person name="Peeters S.H."/>
            <person name="Heuer A."/>
            <person name="Rast P."/>
            <person name="Oberbeckmann S."/>
            <person name="Bunk B."/>
            <person name="Jeske O."/>
            <person name="Meyerdierks A."/>
            <person name="Storesund J.E."/>
            <person name="Kallscheuer N."/>
            <person name="Luecker S."/>
            <person name="Lage O.M."/>
            <person name="Pohl T."/>
            <person name="Merkel B.J."/>
            <person name="Hornburger P."/>
            <person name="Mueller R.-W."/>
            <person name="Bruemmer F."/>
            <person name="Labrenz M."/>
            <person name="Spormann A.M."/>
            <person name="Op den Camp H."/>
            <person name="Overmann J."/>
            <person name="Amann R."/>
            <person name="Jetten M.S.M."/>
            <person name="Mascher T."/>
            <person name="Medema M.H."/>
            <person name="Devos D.P."/>
            <person name="Kaster A.-K."/>
            <person name="Ovreas L."/>
            <person name="Rohde M."/>
            <person name="Galperin M.Y."/>
            <person name="Jogler C."/>
        </authorList>
    </citation>
    <scope>NUCLEOTIDE SEQUENCE [LARGE SCALE GENOMIC DNA]</scope>
    <source>
        <strain evidence="5 6">Q31a</strain>
    </source>
</reference>
<dbReference type="PANTHER" id="PTHR44227:SF3">
    <property type="entry name" value="PROTEIN O-MANNOSYL-TRANSFERASE TMTC4"/>
    <property type="match status" value="1"/>
</dbReference>
<dbReference type="Gene3D" id="1.25.40.10">
    <property type="entry name" value="Tetratricopeptide repeat domain"/>
    <property type="match status" value="2"/>
</dbReference>
<keyword evidence="6" id="KW-1185">Reference proteome</keyword>
<evidence type="ECO:0000256" key="2">
    <source>
        <dbReference type="ARBA" id="ARBA00022803"/>
    </source>
</evidence>
<evidence type="ECO:0000256" key="3">
    <source>
        <dbReference type="SAM" id="MobiDB-lite"/>
    </source>
</evidence>
<dbReference type="PANTHER" id="PTHR44227">
    <property type="match status" value="1"/>
</dbReference>
<protein>
    <submittedName>
        <fullName evidence="5">Tetratricopeptide repeat protein</fullName>
    </submittedName>
</protein>
<dbReference type="Proteomes" id="UP000318017">
    <property type="component" value="Chromosome"/>
</dbReference>
<proteinExistence type="predicted"/>
<feature type="signal peptide" evidence="4">
    <location>
        <begin position="1"/>
        <end position="18"/>
    </location>
</feature>
<dbReference type="InterPro" id="IPR011990">
    <property type="entry name" value="TPR-like_helical_dom_sf"/>
</dbReference>
<dbReference type="InterPro" id="IPR052346">
    <property type="entry name" value="O-mannosyl-transferase_TMTC"/>
</dbReference>
<keyword evidence="1" id="KW-0677">Repeat</keyword>
<name>A0A518GA21_9BACT</name>
<feature type="chain" id="PRO_5022209522" evidence="4">
    <location>
        <begin position="19"/>
        <end position="469"/>
    </location>
</feature>
<evidence type="ECO:0000313" key="5">
    <source>
        <dbReference type="EMBL" id="QDV25448.1"/>
    </source>
</evidence>
<dbReference type="SUPFAM" id="SSF48452">
    <property type="entry name" value="TPR-like"/>
    <property type="match status" value="1"/>
</dbReference>
<feature type="region of interest" description="Disordered" evidence="3">
    <location>
        <begin position="25"/>
        <end position="68"/>
    </location>
</feature>
<evidence type="ECO:0000313" key="6">
    <source>
        <dbReference type="Proteomes" id="UP000318017"/>
    </source>
</evidence>
<sequence length="469" mass="50418" precursor="true">MSVISLGCSLLALGLAVALFYQPQQSSGSDERGHRTSGEAPVAAPPPAKVAEANETSAGPGDHRSAPEPSLLLQSQARLPNTPSPATKEELETEAEWIADQLIAKIPENAMALHVGAVLNTRLHRTQAAEDLWKRCIELDPQGEIYYLNLAANALDRGDSQLAVDTIKRAMERGLESADAAHHLAIGYANLGMFDQALDTLNGALSKWSNSGALILLLGQTQLKAGQAENAEASLRKALALGADSEATYFALANACMRNGNREAAKEFREIYSAHAQTDEVSGQERYKVLSEQEARGLAIAVCSEAAAVYRTQGFVREPEQLLLRILALEPENLAALISLAEIYSSKQQMAEELMTRERIIEVNPTDLLNYLRLAKTLDNAGLSNRAIATVKLAISMAPMSVPGYAAMSEFLLEKGELAGAQWYVTQALALRPSVAGYQLLARILRNGGHETDAQAAEALARKLADPKS</sequence>
<dbReference type="Pfam" id="PF13181">
    <property type="entry name" value="TPR_8"/>
    <property type="match status" value="1"/>
</dbReference>
<dbReference type="EMBL" id="CP036298">
    <property type="protein sequence ID" value="QDV25448.1"/>
    <property type="molecule type" value="Genomic_DNA"/>
</dbReference>
<keyword evidence="2" id="KW-0802">TPR repeat</keyword>
<evidence type="ECO:0000256" key="4">
    <source>
        <dbReference type="SAM" id="SignalP"/>
    </source>
</evidence>
<accession>A0A518GA21</accession>
<dbReference type="AlphaFoldDB" id="A0A518GA21"/>
<evidence type="ECO:0000256" key="1">
    <source>
        <dbReference type="ARBA" id="ARBA00022737"/>
    </source>
</evidence>
<dbReference type="InterPro" id="IPR019734">
    <property type="entry name" value="TPR_rpt"/>
</dbReference>
<keyword evidence="4" id="KW-0732">Signal</keyword>
<dbReference type="KEGG" id="ahel:Q31a_37740"/>
<organism evidence="5 6">
    <name type="scientific">Aureliella helgolandensis</name>
    <dbReference type="NCBI Taxonomy" id="2527968"/>
    <lineage>
        <taxon>Bacteria</taxon>
        <taxon>Pseudomonadati</taxon>
        <taxon>Planctomycetota</taxon>
        <taxon>Planctomycetia</taxon>
        <taxon>Pirellulales</taxon>
        <taxon>Pirellulaceae</taxon>
        <taxon>Aureliella</taxon>
    </lineage>
</organism>